<sequence>AGSAVDDHLLGNGGSHRRLGGRLLLELRLRKRVVREKGSRLAATLL</sequence>
<name>A0A6J4P865_9ACTN</name>
<gene>
    <name evidence="1" type="ORF">AVDCRST_MAG22-1719</name>
</gene>
<feature type="non-terminal residue" evidence="1">
    <location>
        <position position="46"/>
    </location>
</feature>
<reference evidence="1" key="1">
    <citation type="submission" date="2020-02" db="EMBL/GenBank/DDBJ databases">
        <authorList>
            <person name="Meier V. D."/>
        </authorList>
    </citation>
    <scope>NUCLEOTIDE SEQUENCE</scope>
    <source>
        <strain evidence="1">AVDCRST_MAG22</strain>
    </source>
</reference>
<dbReference type="EMBL" id="CADCUV010000070">
    <property type="protein sequence ID" value="CAA9408736.1"/>
    <property type="molecule type" value="Genomic_DNA"/>
</dbReference>
<feature type="non-terminal residue" evidence="1">
    <location>
        <position position="1"/>
    </location>
</feature>
<protein>
    <submittedName>
        <fullName evidence="1">Uncharacterized protein</fullName>
    </submittedName>
</protein>
<evidence type="ECO:0000313" key="1">
    <source>
        <dbReference type="EMBL" id="CAA9408736.1"/>
    </source>
</evidence>
<dbReference type="AlphaFoldDB" id="A0A6J4P865"/>
<proteinExistence type="predicted"/>
<organism evidence="1">
    <name type="scientific">uncultured Rubrobacteraceae bacterium</name>
    <dbReference type="NCBI Taxonomy" id="349277"/>
    <lineage>
        <taxon>Bacteria</taxon>
        <taxon>Bacillati</taxon>
        <taxon>Actinomycetota</taxon>
        <taxon>Rubrobacteria</taxon>
        <taxon>Rubrobacterales</taxon>
        <taxon>Rubrobacteraceae</taxon>
        <taxon>environmental samples</taxon>
    </lineage>
</organism>
<accession>A0A6J4P865</accession>